<comment type="caution">
    <text evidence="2">The sequence shown here is derived from an EMBL/GenBank/DDBJ whole genome shotgun (WGS) entry which is preliminary data.</text>
</comment>
<organism evidence="2 3">
    <name type="scientific">Kocuria palustris PEL</name>
    <dbReference type="NCBI Taxonomy" id="1236550"/>
    <lineage>
        <taxon>Bacteria</taxon>
        <taxon>Bacillati</taxon>
        <taxon>Actinomycetota</taxon>
        <taxon>Actinomycetes</taxon>
        <taxon>Micrococcales</taxon>
        <taxon>Micrococcaceae</taxon>
        <taxon>Kocuria</taxon>
    </lineage>
</organism>
<dbReference type="Proteomes" id="UP000009877">
    <property type="component" value="Unassembled WGS sequence"/>
</dbReference>
<keyword evidence="1" id="KW-0472">Membrane</keyword>
<evidence type="ECO:0000313" key="3">
    <source>
        <dbReference type="Proteomes" id="UP000009877"/>
    </source>
</evidence>
<keyword evidence="1" id="KW-1133">Transmembrane helix</keyword>
<evidence type="ECO:0000256" key="1">
    <source>
        <dbReference type="SAM" id="Phobius"/>
    </source>
</evidence>
<accession>M2WFP8</accession>
<dbReference type="STRING" id="71999.KPaMU14_10835"/>
<reference evidence="2 3" key="1">
    <citation type="journal article" date="2014" name="Genome Announc.">
        <title>Draft Genome Sequence of Kocuria palustris PEL.</title>
        <authorList>
            <person name="Sharma G."/>
            <person name="Khatri I."/>
            <person name="Subramanian S."/>
        </authorList>
    </citation>
    <scope>NUCLEOTIDE SEQUENCE [LARGE SCALE GENOMIC DNA]</scope>
    <source>
        <strain evidence="2 3">PEL</strain>
    </source>
</reference>
<proteinExistence type="predicted"/>
<keyword evidence="1" id="KW-0812">Transmembrane</keyword>
<keyword evidence="3" id="KW-1185">Reference proteome</keyword>
<dbReference type="EMBL" id="ANHZ02000004">
    <property type="protein sequence ID" value="EME37357.1"/>
    <property type="molecule type" value="Genomic_DNA"/>
</dbReference>
<evidence type="ECO:0000313" key="2">
    <source>
        <dbReference type="EMBL" id="EME37357.1"/>
    </source>
</evidence>
<protein>
    <submittedName>
        <fullName evidence="2">Uncharacterized protein</fullName>
    </submittedName>
</protein>
<feature type="transmembrane region" description="Helical" evidence="1">
    <location>
        <begin position="28"/>
        <end position="47"/>
    </location>
</feature>
<gene>
    <name evidence="2" type="ORF">C884_01865</name>
</gene>
<dbReference type="AlphaFoldDB" id="M2WFP8"/>
<sequence length="345" mass="37183">MERGSFEARAVSSTSVRRMDQNTAVRRAIGMWLVLLVLAMAAAWITISLVNKYMYGPETDVRAYFESLQDGDGGRALGLLNAQVDPEDDAVLLDGEPLAAATESLEDLEISTVSQDSEEAVVRADFTLDGQPHASEYRLVPVDTQWGFFTVWGFEESELPSVTVSMPGATSADLNGASAALPESEQRFAAFPPGVYSASYASRWVDTDPASVVLTDEAQTETIALEATPSEALETEISEQIAADLSTCTEQSSLYPTDCPFSYDFDGRVDGDVTWSITKQPEPPVTIGVDGGKDWALGSAKGMAEVSFTSVDLFDGTTEEVTESVPFTYQADLAVSDDSVKVTRR</sequence>
<name>M2WFP8_9MICC</name>